<evidence type="ECO:0000259" key="5">
    <source>
        <dbReference type="PROSITE" id="PS51898"/>
    </source>
</evidence>
<dbReference type="Pfam" id="PF00589">
    <property type="entry name" value="Phage_integrase"/>
    <property type="match status" value="1"/>
</dbReference>
<feature type="domain" description="Tyr recombinase" evidence="5">
    <location>
        <begin position="1"/>
        <end position="222"/>
    </location>
</feature>
<keyword evidence="4" id="KW-0233">DNA recombination</keyword>
<dbReference type="PROSITE" id="PS51898">
    <property type="entry name" value="TYR_RECOMBINASE"/>
    <property type="match status" value="1"/>
</dbReference>
<protein>
    <submittedName>
        <fullName evidence="6">Site-specific integrase</fullName>
    </submittedName>
</protein>
<evidence type="ECO:0000313" key="6">
    <source>
        <dbReference type="EMBL" id="MCS0591838.1"/>
    </source>
</evidence>
<sequence>MDAQDREGLKDRRGYLRDRFILVCLRESGLRASELVGARMGAFKQFADPKARKTYWVLDVVADNAKGGKARTVPVTKVLMDALIMYRMGFGLPAYPAHGEATPLLLSPRTRKMELSAGTIRRAADKRLFGAWGSVSSRQGLHKIVTKRLEEAASYLDDHGDFEGASRLRDASSHWLRHTFATATLLKGQDIRSVAALLGHSSVNTTMAYTGQQTLDLVRALEAAEPNALAVVQPAI</sequence>
<dbReference type="Proteomes" id="UP001205560">
    <property type="component" value="Unassembled WGS sequence"/>
</dbReference>
<evidence type="ECO:0000256" key="1">
    <source>
        <dbReference type="ARBA" id="ARBA00008857"/>
    </source>
</evidence>
<dbReference type="EMBL" id="JANUGX010000032">
    <property type="protein sequence ID" value="MCS0591838.1"/>
    <property type="molecule type" value="Genomic_DNA"/>
</dbReference>
<dbReference type="InterPro" id="IPR013762">
    <property type="entry name" value="Integrase-like_cat_sf"/>
</dbReference>
<proteinExistence type="inferred from homology"/>
<comment type="caution">
    <text evidence="6">The sequence shown here is derived from an EMBL/GenBank/DDBJ whole genome shotgun (WGS) entry which is preliminary data.</text>
</comment>
<comment type="similarity">
    <text evidence="1">Belongs to the 'phage' integrase family.</text>
</comment>
<evidence type="ECO:0000256" key="3">
    <source>
        <dbReference type="ARBA" id="ARBA00023125"/>
    </source>
</evidence>
<dbReference type="InterPro" id="IPR002104">
    <property type="entry name" value="Integrase_catalytic"/>
</dbReference>
<gene>
    <name evidence="6" type="ORF">NX782_21845</name>
</gene>
<organism evidence="6 7">
    <name type="scientific">Massilia norwichensis</name>
    <dbReference type="NCBI Taxonomy" id="1442366"/>
    <lineage>
        <taxon>Bacteria</taxon>
        <taxon>Pseudomonadati</taxon>
        <taxon>Pseudomonadota</taxon>
        <taxon>Betaproteobacteria</taxon>
        <taxon>Burkholderiales</taxon>
        <taxon>Oxalobacteraceae</taxon>
        <taxon>Telluria group</taxon>
        <taxon>Massilia</taxon>
    </lineage>
</organism>
<evidence type="ECO:0000256" key="4">
    <source>
        <dbReference type="ARBA" id="ARBA00023172"/>
    </source>
</evidence>
<dbReference type="Gene3D" id="1.10.443.10">
    <property type="entry name" value="Intergrase catalytic core"/>
    <property type="match status" value="1"/>
</dbReference>
<dbReference type="InterPro" id="IPR050090">
    <property type="entry name" value="Tyrosine_recombinase_XerCD"/>
</dbReference>
<reference evidence="6 7" key="1">
    <citation type="submission" date="2022-08" db="EMBL/GenBank/DDBJ databases">
        <title>Reclassification of Massilia species as members of the genera Telluria, Duganella, Pseudoduganella, Mokoshia gen. nov. and Zemynaea gen. nov. using orthogonal and non-orthogonal genome-based approaches.</title>
        <authorList>
            <person name="Bowman J.P."/>
        </authorList>
    </citation>
    <scope>NUCLEOTIDE SEQUENCE [LARGE SCALE GENOMIC DNA]</scope>
    <source>
        <strain evidence="6 7">LMG 28164</strain>
    </source>
</reference>
<keyword evidence="7" id="KW-1185">Reference proteome</keyword>
<dbReference type="PANTHER" id="PTHR30349:SF41">
    <property type="entry name" value="INTEGRASE_RECOMBINASE PROTEIN MJ0367-RELATED"/>
    <property type="match status" value="1"/>
</dbReference>
<dbReference type="PANTHER" id="PTHR30349">
    <property type="entry name" value="PHAGE INTEGRASE-RELATED"/>
    <property type="match status" value="1"/>
</dbReference>
<dbReference type="SUPFAM" id="SSF56349">
    <property type="entry name" value="DNA breaking-rejoining enzymes"/>
    <property type="match status" value="1"/>
</dbReference>
<accession>A0ABT2ACI2</accession>
<keyword evidence="2" id="KW-0229">DNA integration</keyword>
<dbReference type="InterPro" id="IPR011010">
    <property type="entry name" value="DNA_brk_join_enz"/>
</dbReference>
<name>A0ABT2ACI2_9BURK</name>
<evidence type="ECO:0000256" key="2">
    <source>
        <dbReference type="ARBA" id="ARBA00022908"/>
    </source>
</evidence>
<evidence type="ECO:0000313" key="7">
    <source>
        <dbReference type="Proteomes" id="UP001205560"/>
    </source>
</evidence>
<keyword evidence="3" id="KW-0238">DNA-binding</keyword>
<dbReference type="CDD" id="cd00397">
    <property type="entry name" value="DNA_BRE_C"/>
    <property type="match status" value="1"/>
</dbReference>